<evidence type="ECO:0000256" key="1">
    <source>
        <dbReference type="ARBA" id="ARBA00004141"/>
    </source>
</evidence>
<dbReference type="GO" id="GO:0000271">
    <property type="term" value="P:polysaccharide biosynthetic process"/>
    <property type="evidence" value="ECO:0007669"/>
    <property type="project" value="InterPro"/>
</dbReference>
<proteinExistence type="inferred from homology"/>
<evidence type="ECO:0000313" key="8">
    <source>
        <dbReference type="EMBL" id="GAO00688.1"/>
    </source>
</evidence>
<feature type="transmembrane region" description="Helical" evidence="6">
    <location>
        <begin position="78"/>
        <end position="100"/>
    </location>
</feature>
<reference evidence="8 9" key="1">
    <citation type="submission" date="2012-11" db="EMBL/GenBank/DDBJ databases">
        <title>Whole genome sequence of Gluconacetobacter xylinus NBRC 13693.</title>
        <authorList>
            <person name="Azuma Y."/>
            <person name="Higashiura N."/>
            <person name="Hirakawa H."/>
            <person name="Matsushita K."/>
        </authorList>
    </citation>
    <scope>NUCLEOTIDE SEQUENCE [LARGE SCALE GENOMIC DNA]</scope>
    <source>
        <strain evidence="8 9">NBRC 13693</strain>
    </source>
</reference>
<feature type="transmembrane region" description="Helical" evidence="6">
    <location>
        <begin position="37"/>
        <end position="57"/>
    </location>
</feature>
<dbReference type="AlphaFoldDB" id="A0A0D6QAY8"/>
<dbReference type="RefSeq" id="WP_048856926.1">
    <property type="nucleotide sequence ID" value="NZ_BANJ01000056.1"/>
</dbReference>
<accession>A0A0D6QAY8</accession>
<evidence type="ECO:0000256" key="4">
    <source>
        <dbReference type="ARBA" id="ARBA00022989"/>
    </source>
</evidence>
<dbReference type="GO" id="GO:0005886">
    <property type="term" value="C:plasma membrane"/>
    <property type="evidence" value="ECO:0007669"/>
    <property type="project" value="TreeGrafter"/>
</dbReference>
<dbReference type="InterPro" id="IPR051401">
    <property type="entry name" value="GtrA_CellWall_Glycosyl"/>
</dbReference>
<dbReference type="EMBL" id="BANJ01000056">
    <property type="protein sequence ID" value="GAO00688.1"/>
    <property type="molecule type" value="Genomic_DNA"/>
</dbReference>
<protein>
    <recommendedName>
        <fullName evidence="7">GtrA/DPMS transmembrane domain-containing protein</fullName>
    </recommendedName>
</protein>
<organism evidence="8 9">
    <name type="scientific">Komagataeibacter xylinus NBRC 13693</name>
    <dbReference type="NCBI Taxonomy" id="1234668"/>
    <lineage>
        <taxon>Bacteria</taxon>
        <taxon>Pseudomonadati</taxon>
        <taxon>Pseudomonadota</taxon>
        <taxon>Alphaproteobacteria</taxon>
        <taxon>Acetobacterales</taxon>
        <taxon>Acetobacteraceae</taxon>
        <taxon>Komagataeibacter</taxon>
    </lineage>
</organism>
<comment type="similarity">
    <text evidence="2">Belongs to the GtrA family.</text>
</comment>
<feature type="domain" description="GtrA/DPMS transmembrane" evidence="7">
    <location>
        <begin position="14"/>
        <end position="132"/>
    </location>
</feature>
<keyword evidence="4 6" id="KW-1133">Transmembrane helix</keyword>
<evidence type="ECO:0000256" key="5">
    <source>
        <dbReference type="ARBA" id="ARBA00023136"/>
    </source>
</evidence>
<evidence type="ECO:0000313" key="9">
    <source>
        <dbReference type="Proteomes" id="UP000032683"/>
    </source>
</evidence>
<keyword evidence="3 6" id="KW-0812">Transmembrane</keyword>
<dbReference type="Proteomes" id="UP000032683">
    <property type="component" value="Unassembled WGS sequence"/>
</dbReference>
<sequence length="177" mass="19613">MPNLSSQKITQFLKFGIVGLLGLCWDTGTVYSLRPFVGLTIATIAAYFIAASINWLINRLWTFRHVGNQHHFIVQWMRFLAGNSLGFFLNRGCVFTLFHVSPVFKTYPVLALAAGAVAGMMANFHISRKLVFHSESARSATTNRPTAEIVPFQPERAVVKNTISSHTVVANSRSKVG</sequence>
<dbReference type="PANTHER" id="PTHR38459:SF1">
    <property type="entry name" value="PROPHAGE BACTOPRENOL-LINKED GLUCOSE TRANSLOCASE HOMOLOG"/>
    <property type="match status" value="1"/>
</dbReference>
<name>A0A0D6QAY8_KOMXY</name>
<dbReference type="PANTHER" id="PTHR38459">
    <property type="entry name" value="PROPHAGE BACTOPRENOL-LINKED GLUCOSE TRANSLOCASE HOMOLOG"/>
    <property type="match status" value="1"/>
</dbReference>
<evidence type="ECO:0000256" key="3">
    <source>
        <dbReference type="ARBA" id="ARBA00022692"/>
    </source>
</evidence>
<keyword evidence="5 6" id="KW-0472">Membrane</keyword>
<dbReference type="Pfam" id="PF04138">
    <property type="entry name" value="GtrA_DPMS_TM"/>
    <property type="match status" value="1"/>
</dbReference>
<evidence type="ECO:0000256" key="2">
    <source>
        <dbReference type="ARBA" id="ARBA00009399"/>
    </source>
</evidence>
<comment type="subcellular location">
    <subcellularLocation>
        <location evidence="1">Membrane</location>
        <topology evidence="1">Multi-pass membrane protein</topology>
    </subcellularLocation>
</comment>
<evidence type="ECO:0000259" key="7">
    <source>
        <dbReference type="Pfam" id="PF04138"/>
    </source>
</evidence>
<evidence type="ECO:0000256" key="6">
    <source>
        <dbReference type="SAM" id="Phobius"/>
    </source>
</evidence>
<dbReference type="InterPro" id="IPR007267">
    <property type="entry name" value="GtrA_DPMS_TM"/>
</dbReference>
<comment type="caution">
    <text evidence="8">The sequence shown here is derived from an EMBL/GenBank/DDBJ whole genome shotgun (WGS) entry which is preliminary data.</text>
</comment>
<feature type="transmembrane region" description="Helical" evidence="6">
    <location>
        <begin position="106"/>
        <end position="126"/>
    </location>
</feature>
<gene>
    <name evidence="8" type="ORF">Gxy13693_056_002</name>
</gene>
<feature type="transmembrane region" description="Helical" evidence="6">
    <location>
        <begin position="12"/>
        <end position="31"/>
    </location>
</feature>